<accession>A0A5K1KEN4</accession>
<feature type="transmembrane region" description="Helical" evidence="5">
    <location>
        <begin position="213"/>
        <end position="237"/>
    </location>
</feature>
<feature type="transmembrane region" description="Helical" evidence="5">
    <location>
        <begin position="139"/>
        <end position="157"/>
    </location>
</feature>
<organism evidence="7">
    <name type="scientific">Ectocarpus siliculosus</name>
    <name type="common">Brown alga</name>
    <name type="synonym">Conferva siliculosa</name>
    <dbReference type="NCBI Taxonomy" id="2880"/>
    <lineage>
        <taxon>Eukaryota</taxon>
        <taxon>Sar</taxon>
        <taxon>Stramenopiles</taxon>
        <taxon>Ochrophyta</taxon>
        <taxon>PX clade</taxon>
        <taxon>Phaeophyceae</taxon>
        <taxon>Ectocarpales</taxon>
        <taxon>Ectocarpaceae</taxon>
        <taxon>Ectocarpus</taxon>
    </lineage>
</organism>
<feature type="transmembrane region" description="Helical" evidence="5">
    <location>
        <begin position="450"/>
        <end position="476"/>
    </location>
</feature>
<proteinExistence type="inferred from homology"/>
<feature type="transmembrane region" description="Helical" evidence="5">
    <location>
        <begin position="169"/>
        <end position="193"/>
    </location>
</feature>
<evidence type="ECO:0000256" key="2">
    <source>
        <dbReference type="ARBA" id="ARBA00022692"/>
    </source>
</evidence>
<gene>
    <name evidence="7" type="primary">nad2</name>
    <name evidence="7" type="ORF">Esilmt43</name>
</gene>
<dbReference type="EMBL" id="MK045263">
    <property type="protein sequence ID" value="QEQ13325.1"/>
    <property type="molecule type" value="Genomic_DNA"/>
</dbReference>
<geneLocation type="mitochondrion" evidence="7"/>
<feature type="transmembrane region" description="Helical" evidence="5">
    <location>
        <begin position="281"/>
        <end position="303"/>
    </location>
</feature>
<dbReference type="InterPro" id="IPR001750">
    <property type="entry name" value="ND/Mrp_TM"/>
</dbReference>
<keyword evidence="2 5" id="KW-0812">Transmembrane</keyword>
<dbReference type="Pfam" id="PF00361">
    <property type="entry name" value="Proton_antipo_M"/>
    <property type="match status" value="1"/>
</dbReference>
<feature type="transmembrane region" description="Helical" evidence="5">
    <location>
        <begin position="337"/>
        <end position="360"/>
    </location>
</feature>
<sequence length="494" mass="54792">MKFALIFQNDTVAFLPELFLAISILVVLLHGSFLGVTAASLHSYLTPSMVRLTSGTLFLSLLLVINNPVESQTLWNAIFIADYLSTWAKFIIFIGLLFCVSVSESYMFSARFRAYEFFVFILGIALSLCLLISSYDLLSIYLSMEFLSLIFYVLAAWKKNSYFSAEAGLKYFILGSVASIFFLFGSSLIYFSLGTTNLASLALLTENLSVSSAFIYFGLVCIVSALLFKLGAAPYHMWIADVYEGAPTLVSLIFALVPKVAFFVVVLRIAFTSFWSLFPTLWEDFFCICGLLSLFIGCLCGLGETKIKRILAFSSVGHVGFLCLGLASGSIEGIQAVLFYLVFYMLTAAFLWVYVLHLDLTSNSSLLTFADAIGLVRSNPFLGFGVVLMIFSLAGIPPFGGFFAKLNIFIGLVDSSFFIVAIFAVLTSVISAFYYIRLIKIFYFEKNNNWFFFAPLTKGASIVLVLSGLIIIFFMLSPNLFYLLSYKVGLGLFF</sequence>
<keyword evidence="3 5" id="KW-1133">Transmembrane helix</keyword>
<feature type="transmembrane region" description="Helical" evidence="5">
    <location>
        <begin position="114"/>
        <end position="133"/>
    </location>
</feature>
<evidence type="ECO:0000313" key="7">
    <source>
        <dbReference type="EMBL" id="QEQ13325.1"/>
    </source>
</evidence>
<dbReference type="HAMAP" id="MF_00445">
    <property type="entry name" value="NDH1_NuoN_1"/>
    <property type="match status" value="1"/>
</dbReference>
<dbReference type="NCBIfam" id="TIGR01770">
    <property type="entry name" value="NDH_I_N"/>
    <property type="match status" value="1"/>
</dbReference>
<dbReference type="PRINTS" id="PR01434">
    <property type="entry name" value="NADHDHGNASE5"/>
</dbReference>
<dbReference type="GO" id="GO:0042773">
    <property type="term" value="P:ATP synthesis coupled electron transport"/>
    <property type="evidence" value="ECO:0007669"/>
    <property type="project" value="InterPro"/>
</dbReference>
<feature type="domain" description="NADH:quinone oxidoreductase/Mrp antiporter transmembrane" evidence="6">
    <location>
        <begin position="134"/>
        <end position="431"/>
    </location>
</feature>
<feature type="transmembrane region" description="Helical" evidence="5">
    <location>
        <begin position="416"/>
        <end position="438"/>
    </location>
</feature>
<keyword evidence="4 5" id="KW-0472">Membrane</keyword>
<feature type="transmembrane region" description="Helical" evidence="5">
    <location>
        <begin position="77"/>
        <end position="102"/>
    </location>
</feature>
<evidence type="ECO:0000256" key="1">
    <source>
        <dbReference type="ARBA" id="ARBA00004141"/>
    </source>
</evidence>
<reference evidence="7" key="1">
    <citation type="journal article" date="2019" name="Mol. Biol. Evol.">
        <title>Unusual Patterns of Mitochondrial Inheritance in the Brown Alga Ectocarpus.</title>
        <authorList>
            <person name="Mignerot L."/>
            <person name="Nagasato C."/>
            <person name="Peters A.F."/>
            <person name="Perrineau M.M."/>
            <person name="Scornet D."/>
            <person name="Pontheaux F."/>
            <person name="Djema W."/>
            <person name="Badis Y."/>
            <person name="Motomura T."/>
            <person name="Coelho S.M."/>
            <person name="Cock J.M."/>
        </authorList>
    </citation>
    <scope>NUCLEOTIDE SEQUENCE</scope>
</reference>
<evidence type="ECO:0000256" key="4">
    <source>
        <dbReference type="ARBA" id="ARBA00023136"/>
    </source>
</evidence>
<comment type="subcellular location">
    <subcellularLocation>
        <location evidence="1">Membrane</location>
        <topology evidence="1">Multi-pass membrane protein</topology>
    </subcellularLocation>
</comment>
<keyword evidence="7" id="KW-0496">Mitochondrion</keyword>
<dbReference type="GO" id="GO:0016020">
    <property type="term" value="C:membrane"/>
    <property type="evidence" value="ECO:0007669"/>
    <property type="project" value="UniProtKB-SubCell"/>
</dbReference>
<dbReference type="InterPro" id="IPR010096">
    <property type="entry name" value="NADH-Q_OxRdtase_suN/2"/>
</dbReference>
<evidence type="ECO:0000256" key="3">
    <source>
        <dbReference type="ARBA" id="ARBA00022989"/>
    </source>
</evidence>
<dbReference type="PANTHER" id="PTHR22773">
    <property type="entry name" value="NADH DEHYDROGENASE"/>
    <property type="match status" value="1"/>
</dbReference>
<name>A0A5K1KEN4_ECTSI</name>
<feature type="transmembrane region" description="Helical" evidence="5">
    <location>
        <begin position="249"/>
        <end position="275"/>
    </location>
</feature>
<dbReference type="AlphaFoldDB" id="A0A5K1KEN4"/>
<feature type="transmembrane region" description="Helical" evidence="5">
    <location>
        <begin position="20"/>
        <end position="41"/>
    </location>
</feature>
<evidence type="ECO:0000256" key="5">
    <source>
        <dbReference type="SAM" id="Phobius"/>
    </source>
</evidence>
<feature type="transmembrane region" description="Helical" evidence="5">
    <location>
        <begin position="310"/>
        <end position="331"/>
    </location>
</feature>
<feature type="transmembrane region" description="Helical" evidence="5">
    <location>
        <begin position="381"/>
        <end position="404"/>
    </location>
</feature>
<evidence type="ECO:0000259" key="6">
    <source>
        <dbReference type="Pfam" id="PF00361"/>
    </source>
</evidence>
<protein>
    <submittedName>
        <fullName evidence="7">NADH dehydrogenase subunit 2</fullName>
    </submittedName>
</protein>
<dbReference type="GO" id="GO:0008137">
    <property type="term" value="F:NADH dehydrogenase (ubiquinone) activity"/>
    <property type="evidence" value="ECO:0007669"/>
    <property type="project" value="InterPro"/>
</dbReference>